<dbReference type="Gene3D" id="3.40.1710.10">
    <property type="entry name" value="abc type-2 transporter like domain"/>
    <property type="match status" value="1"/>
</dbReference>
<dbReference type="KEGG" id="blut:EW640_12890"/>
<feature type="transmembrane region" description="Helical" evidence="6">
    <location>
        <begin position="628"/>
        <end position="647"/>
    </location>
</feature>
<proteinExistence type="predicted"/>
<name>A0A6G8KZR7_9MICO</name>
<keyword evidence="2 6" id="KW-0812">Transmembrane</keyword>
<dbReference type="InterPro" id="IPR011049">
    <property type="entry name" value="Serralysin-like_metalloprot_C"/>
</dbReference>
<dbReference type="PANTHER" id="PTHR43077">
    <property type="entry name" value="TRANSPORT PERMEASE YVFS-RELATED"/>
    <property type="match status" value="1"/>
</dbReference>
<dbReference type="InterPro" id="IPR051328">
    <property type="entry name" value="T7SS_ABC-Transporter"/>
</dbReference>
<evidence type="ECO:0000256" key="1">
    <source>
        <dbReference type="ARBA" id="ARBA00004141"/>
    </source>
</evidence>
<feature type="domain" description="ABC-2 type transporter transmembrane" evidence="7">
    <location>
        <begin position="20"/>
        <end position="153"/>
    </location>
</feature>
<evidence type="ECO:0000313" key="8">
    <source>
        <dbReference type="EMBL" id="QIN30065.1"/>
    </source>
</evidence>
<feature type="transmembrane region" description="Helical" evidence="6">
    <location>
        <begin position="15"/>
        <end position="37"/>
    </location>
</feature>
<dbReference type="Proteomes" id="UP000501518">
    <property type="component" value="Chromosome"/>
</dbReference>
<evidence type="ECO:0000256" key="3">
    <source>
        <dbReference type="ARBA" id="ARBA00022989"/>
    </source>
</evidence>
<dbReference type="AlphaFoldDB" id="A0A6G8KZR7"/>
<feature type="region of interest" description="Disordered" evidence="5">
    <location>
        <begin position="489"/>
        <end position="531"/>
    </location>
</feature>
<feature type="transmembrane region" description="Helical" evidence="6">
    <location>
        <begin position="668"/>
        <end position="689"/>
    </location>
</feature>
<dbReference type="InterPro" id="IPR013525">
    <property type="entry name" value="ABC2_TM"/>
</dbReference>
<feature type="compositionally biased region" description="Polar residues" evidence="5">
    <location>
        <begin position="514"/>
        <end position="527"/>
    </location>
</feature>
<dbReference type="Gene3D" id="1.10.287.950">
    <property type="entry name" value="Methyl-accepting chemotaxis protein"/>
    <property type="match status" value="1"/>
</dbReference>
<dbReference type="Pfam" id="PF12698">
    <property type="entry name" value="ABC2_membrane_3"/>
    <property type="match status" value="2"/>
</dbReference>
<feature type="transmembrane region" description="Helical" evidence="6">
    <location>
        <begin position="701"/>
        <end position="722"/>
    </location>
</feature>
<dbReference type="GO" id="GO:0140359">
    <property type="term" value="F:ABC-type transporter activity"/>
    <property type="evidence" value="ECO:0007669"/>
    <property type="project" value="InterPro"/>
</dbReference>
<evidence type="ECO:0000256" key="4">
    <source>
        <dbReference type="ARBA" id="ARBA00023136"/>
    </source>
</evidence>
<reference evidence="8 9" key="1">
    <citation type="submission" date="2019-02" db="EMBL/GenBank/DDBJ databases">
        <title>Complete Genome Sequence and Methylome Analysis of Brevibacterium luteolum NEB1784.</title>
        <authorList>
            <person name="Fomenkov A."/>
            <person name="Roberts R.J."/>
        </authorList>
    </citation>
    <scope>NUCLEOTIDE SEQUENCE [LARGE SCALE GENOMIC DNA]</scope>
    <source>
        <strain evidence="8 9">NEB1784</strain>
    </source>
</reference>
<evidence type="ECO:0000256" key="6">
    <source>
        <dbReference type="SAM" id="Phobius"/>
    </source>
</evidence>
<protein>
    <submittedName>
        <fullName evidence="8">YhgE/Pip domain-containing protein</fullName>
    </submittedName>
</protein>
<dbReference type="NCBIfam" id="TIGR03061">
    <property type="entry name" value="pip_yhgE_Nterm"/>
    <property type="match status" value="1"/>
</dbReference>
<feature type="transmembrane region" description="Helical" evidence="6">
    <location>
        <begin position="780"/>
        <end position="800"/>
    </location>
</feature>
<dbReference type="NCBIfam" id="TIGR03057">
    <property type="entry name" value="xxxLxxG_by_4"/>
    <property type="match status" value="7"/>
</dbReference>
<feature type="region of interest" description="Disordered" evidence="5">
    <location>
        <begin position="227"/>
        <end position="254"/>
    </location>
</feature>
<sequence>MTWFERADTGRTAKWYSVLGLILVPIVIAAGFVFAIWKATDRLDNVQAAIVNLDEGAEIDGQTVPLGRQLAAGLVDSDDENFDWVLSDEDDSDDGLRNGKYAAVITIPKGFSEAVTSSSDDDPMMARQATISVKTSHVTPLADSAIGQSIAEAARASFNSEFAKKYLDGIYLGFNDISKQFKTVSDAANEINDGAGQLADGTGDAADGAGKLSDGLGELSANSGQLRSGAGDLASGARDLSTGAGDLSDGAGELADGLGTMREQTKDLPDQTRKLADGAGDLSDGVDEYTRGVDDMIIGLSDFADGLGDGKDLDFEDKLDGLGEGAQDLNDGINRINDGVGDYQDKLKQQSDDLKKLQQEDTLTLEDLVKAGLMDKSEAAQLKQVLCPDGDDEQCRRTQDAYARGVLKAAQSALDQAVEGLDQKDENGRSIKDGLQDLTDGANELNDGIQDMVKNLGDKLPKLLDDLKGLGGKADELLDASKELRNGAGQVADGTDKLADGVGPLADGVKQSADGASQLSDGASQLSDGAGTLADGADEYSAGVNKYTDGVDQSATGASTLSDGLTDLNDGAEQLADGTGELAEGLDEGKDKIPSYTAPERDKLSNTVVAPVAESGSLLNDIPQASSIALLLMMALWVGALVTYTVVRAVSATALTSRRSSFSVMLKGMLPGLVIAGIQAVVLAIIANIVLELNLFDFASVLLLVLFAGLVFMTLNYALVAWFGGTGRFISVVLIVLAVAGRAIGAVPEFFHAITPFLPMTPAMDGITAAATGMPGLGGAWAALFGWLVIGVAGSFAAVVRKRTLGAAQVARLAHI</sequence>
<dbReference type="EMBL" id="CP035810">
    <property type="protein sequence ID" value="QIN30065.1"/>
    <property type="molecule type" value="Genomic_DNA"/>
</dbReference>
<gene>
    <name evidence="8" type="ORF">EW640_12890</name>
</gene>
<evidence type="ECO:0000256" key="5">
    <source>
        <dbReference type="SAM" id="MobiDB-lite"/>
    </source>
</evidence>
<evidence type="ECO:0000256" key="2">
    <source>
        <dbReference type="ARBA" id="ARBA00022692"/>
    </source>
</evidence>
<keyword evidence="4 6" id="KW-0472">Membrane</keyword>
<dbReference type="GO" id="GO:0016020">
    <property type="term" value="C:membrane"/>
    <property type="evidence" value="ECO:0007669"/>
    <property type="project" value="UniProtKB-SubCell"/>
</dbReference>
<dbReference type="PANTHER" id="PTHR43077:SF10">
    <property type="entry name" value="TRANSPORT PERMEASE PROTEIN"/>
    <property type="match status" value="1"/>
</dbReference>
<organism evidence="8 9">
    <name type="scientific">Brevibacterium luteolum</name>
    <dbReference type="NCBI Taxonomy" id="199591"/>
    <lineage>
        <taxon>Bacteria</taxon>
        <taxon>Bacillati</taxon>
        <taxon>Actinomycetota</taxon>
        <taxon>Actinomycetes</taxon>
        <taxon>Micrococcales</taxon>
        <taxon>Brevibacteriaceae</taxon>
        <taxon>Brevibacterium</taxon>
    </lineage>
</organism>
<keyword evidence="3 6" id="KW-1133">Transmembrane helix</keyword>
<dbReference type="SUPFAM" id="SSF101967">
    <property type="entry name" value="Adhesin YadA, collagen-binding domain"/>
    <property type="match status" value="1"/>
</dbReference>
<comment type="subcellular location">
    <subcellularLocation>
        <location evidence="1">Membrane</location>
        <topology evidence="1">Multi-pass membrane protein</topology>
    </subcellularLocation>
</comment>
<evidence type="ECO:0000313" key="9">
    <source>
        <dbReference type="Proteomes" id="UP000501518"/>
    </source>
</evidence>
<feature type="domain" description="ABC-2 type transporter transmembrane" evidence="7">
    <location>
        <begin position="627"/>
        <end position="798"/>
    </location>
</feature>
<dbReference type="InterPro" id="IPR017500">
    <property type="entry name" value="Phage_infect_YhgE_N"/>
</dbReference>
<feature type="transmembrane region" description="Helical" evidence="6">
    <location>
        <begin position="729"/>
        <end position="751"/>
    </location>
</feature>
<dbReference type="RefSeq" id="WP_165884448.1">
    <property type="nucleotide sequence ID" value="NZ_CP035810.1"/>
</dbReference>
<dbReference type="InterPro" id="IPR023908">
    <property type="entry name" value="xxxLxxG_rpt"/>
</dbReference>
<accession>A0A6G8KZR7</accession>
<evidence type="ECO:0000259" key="7">
    <source>
        <dbReference type="Pfam" id="PF12698"/>
    </source>
</evidence>